<name>A0ABD1AZG9_CARAN</name>
<dbReference type="InterPro" id="IPR013187">
    <property type="entry name" value="F-box-assoc_dom_typ3"/>
</dbReference>
<accession>A0ABD1AZG9</accession>
<dbReference type="EMBL" id="JBANAX010000379">
    <property type="protein sequence ID" value="KAL1211628.1"/>
    <property type="molecule type" value="Genomic_DNA"/>
</dbReference>
<dbReference type="PANTHER" id="PTHR31111">
    <property type="entry name" value="BNAA05G37150D PROTEIN-RELATED"/>
    <property type="match status" value="1"/>
</dbReference>
<gene>
    <name evidence="2" type="ORF">V5N11_023631</name>
</gene>
<reference evidence="2 3" key="1">
    <citation type="submission" date="2024-04" db="EMBL/GenBank/DDBJ databases">
        <title>Genome assembly C_amara_ONT_v2.</title>
        <authorList>
            <person name="Yant L."/>
            <person name="Moore C."/>
            <person name="Slenker M."/>
        </authorList>
    </citation>
    <scope>NUCLEOTIDE SEQUENCE [LARGE SCALE GENOMIC DNA]</scope>
    <source>
        <tissue evidence="2">Leaf</tissue>
    </source>
</reference>
<dbReference type="Pfam" id="PF08268">
    <property type="entry name" value="FBA_3"/>
    <property type="match status" value="1"/>
</dbReference>
<organism evidence="2 3">
    <name type="scientific">Cardamine amara subsp. amara</name>
    <dbReference type="NCBI Taxonomy" id="228776"/>
    <lineage>
        <taxon>Eukaryota</taxon>
        <taxon>Viridiplantae</taxon>
        <taxon>Streptophyta</taxon>
        <taxon>Embryophyta</taxon>
        <taxon>Tracheophyta</taxon>
        <taxon>Spermatophyta</taxon>
        <taxon>Magnoliopsida</taxon>
        <taxon>eudicotyledons</taxon>
        <taxon>Gunneridae</taxon>
        <taxon>Pentapetalae</taxon>
        <taxon>rosids</taxon>
        <taxon>malvids</taxon>
        <taxon>Brassicales</taxon>
        <taxon>Brassicaceae</taxon>
        <taxon>Cardamineae</taxon>
        <taxon>Cardamine</taxon>
    </lineage>
</organism>
<dbReference type="PANTHER" id="PTHR31111:SF78">
    <property type="entry name" value="F-BOX ASSOCIATED UBIQUITINATION EFFECTOR FAMILY PROTEIN"/>
    <property type="match status" value="1"/>
</dbReference>
<sequence>MMIGNPSTGQFLTLPKVKTRRKVLHVRQRRGSKIVSEEHQVFTLGAKEKWRMIEYLVGNQRFGFMGTVSTGELIFSSLTGHNPVKPFFFISYDLKENSAKKIVVEGIGKNYASVNLYLDHVESPMFLSNVS</sequence>
<comment type="caution">
    <text evidence="2">The sequence shown here is derived from an EMBL/GenBank/DDBJ whole genome shotgun (WGS) entry which is preliminary data.</text>
</comment>
<evidence type="ECO:0000259" key="1">
    <source>
        <dbReference type="Pfam" id="PF08268"/>
    </source>
</evidence>
<dbReference type="AlphaFoldDB" id="A0ABD1AZG9"/>
<keyword evidence="3" id="KW-1185">Reference proteome</keyword>
<evidence type="ECO:0000313" key="3">
    <source>
        <dbReference type="Proteomes" id="UP001558713"/>
    </source>
</evidence>
<evidence type="ECO:0000313" key="2">
    <source>
        <dbReference type="EMBL" id="KAL1211628.1"/>
    </source>
</evidence>
<dbReference type="Proteomes" id="UP001558713">
    <property type="component" value="Unassembled WGS sequence"/>
</dbReference>
<feature type="domain" description="F-box associated beta-propeller type 3" evidence="1">
    <location>
        <begin position="2"/>
        <end position="55"/>
    </location>
</feature>
<protein>
    <submittedName>
        <fullName evidence="2">F-box/kelch-repeat protein</fullName>
    </submittedName>
</protein>
<proteinExistence type="predicted"/>